<feature type="compositionally biased region" description="Basic and acidic residues" evidence="1">
    <location>
        <begin position="139"/>
        <end position="154"/>
    </location>
</feature>
<feature type="region of interest" description="Disordered" evidence="1">
    <location>
        <begin position="288"/>
        <end position="384"/>
    </location>
</feature>
<dbReference type="EMBL" id="MT863344">
    <property type="protein sequence ID" value="UEC49174.1"/>
    <property type="molecule type" value="mRNA"/>
</dbReference>
<evidence type="ECO:0000313" key="3">
    <source>
        <dbReference type="EMBL" id="UEC49174.1"/>
    </source>
</evidence>
<dbReference type="PANTHER" id="PTHR15708:SF4">
    <property type="entry name" value="FI21477P1-RELATED"/>
    <property type="match status" value="1"/>
</dbReference>
<dbReference type="PANTHER" id="PTHR15708">
    <property type="entry name" value="ACTIN BUNDLING/MISSING IN METASTASIS-RELATED"/>
    <property type="match status" value="1"/>
</dbReference>
<feature type="region of interest" description="Disordered" evidence="1">
    <location>
        <begin position="139"/>
        <end position="165"/>
    </location>
</feature>
<feature type="compositionally biased region" description="Low complexity" evidence="1">
    <location>
        <begin position="348"/>
        <end position="363"/>
    </location>
</feature>
<dbReference type="InterPro" id="IPR027267">
    <property type="entry name" value="AH/BAR_dom_sf"/>
</dbReference>
<dbReference type="GO" id="GO:0015629">
    <property type="term" value="C:actin cytoskeleton"/>
    <property type="evidence" value="ECO:0007669"/>
    <property type="project" value="TreeGrafter"/>
</dbReference>
<dbReference type="InterPro" id="IPR030127">
    <property type="entry name" value="MTSS1/MTSS2"/>
</dbReference>
<proteinExistence type="evidence at transcript level"/>
<evidence type="ECO:0000256" key="1">
    <source>
        <dbReference type="SAM" id="MobiDB-lite"/>
    </source>
</evidence>
<dbReference type="SUPFAM" id="SSF103657">
    <property type="entry name" value="BAR/IMD domain-like"/>
    <property type="match status" value="1"/>
</dbReference>
<dbReference type="Pfam" id="PF08397">
    <property type="entry name" value="IMD"/>
    <property type="match status" value="1"/>
</dbReference>
<dbReference type="AlphaFoldDB" id="A0A8K1V878"/>
<dbReference type="GO" id="GO:0003779">
    <property type="term" value="F:actin binding"/>
    <property type="evidence" value="ECO:0007669"/>
    <property type="project" value="InterPro"/>
</dbReference>
<name>A0A8K1V878_HOFMI</name>
<feature type="compositionally biased region" description="Polar residues" evidence="1">
    <location>
        <begin position="416"/>
        <end position="426"/>
    </location>
</feature>
<feature type="region of interest" description="Disordered" evidence="1">
    <location>
        <begin position="407"/>
        <end position="426"/>
    </location>
</feature>
<dbReference type="GO" id="GO:0005543">
    <property type="term" value="F:phospholipid binding"/>
    <property type="evidence" value="ECO:0007669"/>
    <property type="project" value="TreeGrafter"/>
</dbReference>
<organism evidence="3">
    <name type="scientific">Hofstenia miamia</name>
    <name type="common">Three-banded panther worm</name>
    <dbReference type="NCBI Taxonomy" id="442651"/>
    <lineage>
        <taxon>Eukaryota</taxon>
        <taxon>Metazoa</taxon>
        <taxon>Xenacoelomorpha</taxon>
        <taxon>Acoelomorpha</taxon>
        <taxon>Acoela</taxon>
        <taxon>Hofsteniidae</taxon>
        <taxon>Hofstenia</taxon>
    </lineage>
</organism>
<accession>A0A8K1V878</accession>
<reference evidence="3" key="1">
    <citation type="submission" date="2020-08" db="EMBL/GenBank/DDBJ databases">
        <authorList>
            <person name="Gehrke A.R."/>
            <person name="Srivastava M."/>
        </authorList>
    </citation>
    <scope>NUCLEOTIDE SEQUENCE</scope>
</reference>
<dbReference type="GO" id="GO:0030031">
    <property type="term" value="P:cell projection assembly"/>
    <property type="evidence" value="ECO:0007669"/>
    <property type="project" value="TreeGrafter"/>
</dbReference>
<dbReference type="Gene3D" id="1.20.1270.60">
    <property type="entry name" value="Arfaptin homology (AH) domain/BAR domain"/>
    <property type="match status" value="1"/>
</dbReference>
<dbReference type="GO" id="GO:0009898">
    <property type="term" value="C:cytoplasmic side of plasma membrane"/>
    <property type="evidence" value="ECO:0007669"/>
    <property type="project" value="TreeGrafter"/>
</dbReference>
<sequence>MLQTPITLGKSGGFEMSRVQQLEKTCEAYNSLCSHILVGLKQHPILIEDVIAKTQKLHATLKLTLSALNGFFTSIQSLADSASSSRGATAEWGATLTLLTRRQQGMESSLHEFSSALDEHLISGLRPFGPQYRKEQESLTKHFERTRDRARAEVRTANSRKHSNKKNITPIDLDEATSASGIEARQRHESMLNDWLKKLLLVERMRFCTIYNKCMRPVLNAQLDWLQHGPELTRLVDVLDRTSENAEVLPSSSAAVVSDIKATACGTNLLVKPSSPTLPLSRKASLVSVSSSGSDGSSQIMSSGDSGFSEGPPEKPRRRGSVRSEEGTMMWMMRQSRSKSQDREAIKDNLNLSASSSQNSSTDTLDEGCNKSDSEFPPPPPQTTSEMIQRLEASLKASDQQSYALMKEEHKPTRVQRPTEQSFRPTNLLTQPVSDVNQVSPTSTFKPFRPRTVIAQKSPTHAKPVETVPPQPSVKCQEPLGRRFSDAGLGSTFGVGKPLVTPADKEEISTFSPRRVSVAQCFETKDSIGSCDALLEAKRRLRKTGGFPIPEL</sequence>
<dbReference type="GO" id="GO:0007009">
    <property type="term" value="P:plasma membrane organization"/>
    <property type="evidence" value="ECO:0007669"/>
    <property type="project" value="InterPro"/>
</dbReference>
<protein>
    <submittedName>
        <fullName evidence="3">Mtss-1</fullName>
    </submittedName>
</protein>
<feature type="compositionally biased region" description="Low complexity" evidence="1">
    <location>
        <begin position="288"/>
        <end position="309"/>
    </location>
</feature>
<evidence type="ECO:0000259" key="2">
    <source>
        <dbReference type="Pfam" id="PF08397"/>
    </source>
</evidence>
<dbReference type="InterPro" id="IPR013606">
    <property type="entry name" value="I-BAR_dom"/>
</dbReference>
<feature type="domain" description="IMD" evidence="2">
    <location>
        <begin position="44"/>
        <end position="241"/>
    </location>
</feature>